<proteinExistence type="predicted"/>
<feature type="transmembrane region" description="Helical" evidence="1">
    <location>
        <begin position="12"/>
        <end position="31"/>
    </location>
</feature>
<keyword evidence="3" id="KW-1185">Reference proteome</keyword>
<dbReference type="EMBL" id="KJ094029">
    <property type="protein sequence ID" value="AHL19194.1"/>
    <property type="molecule type" value="Genomic_DNA"/>
</dbReference>
<evidence type="ECO:0000313" key="2">
    <source>
        <dbReference type="EMBL" id="AHL19194.1"/>
    </source>
</evidence>
<accession>A0A059T6P3</accession>
<gene>
    <name evidence="2" type="ORF">LP064_172</name>
</gene>
<keyword evidence="1" id="KW-1133">Transmembrane helix</keyword>
<evidence type="ECO:0000313" key="3">
    <source>
        <dbReference type="Proteomes" id="UP000026994"/>
    </source>
</evidence>
<name>A0A059T6P3_9CAUD</name>
<sequence length="151" mass="17810">MKVMKNEDTAWSLLGLISAIALVVISFLFLAGCSQETSQVKETEQERYEKFTPMIEYIYSQKLIKVYRNESDELVEYTYYARTEEEEEEGLIHEEEYNYYKSQGVTDRGVIKTTINRYGKGKYPLKLWDVQEYEGNVSLDRIDNEVYFEGD</sequence>
<organism evidence="2 3">
    <name type="scientific">Listeria phage LP-064</name>
    <dbReference type="NCBI Taxonomy" id="1458853"/>
    <lineage>
        <taxon>Viruses</taxon>
        <taxon>Duplodnaviria</taxon>
        <taxon>Heunggongvirae</taxon>
        <taxon>Uroviricota</taxon>
        <taxon>Caudoviricetes</taxon>
        <taxon>Herelleviridae</taxon>
        <taxon>Jasinskavirinae</taxon>
        <taxon>Pecentumvirus</taxon>
        <taxon>Pecentumvirus LP064</taxon>
    </lineage>
</organism>
<protein>
    <submittedName>
        <fullName evidence="2">Uncharacterized protein</fullName>
    </submittedName>
</protein>
<dbReference type="Proteomes" id="UP000026994">
    <property type="component" value="Segment"/>
</dbReference>
<reference evidence="2 3" key="1">
    <citation type="journal article" date="2014" name="Appl. Environ. Microbiol.">
        <title>Comparative genomic and morphological analysis of Listeria phages isolated from farm environments.</title>
        <authorList>
            <person name="Denes T."/>
            <person name="Vongkamjan K."/>
            <person name="Ackermann H.W."/>
            <person name="Moreno Switt A.I."/>
            <person name="Wiedmann M."/>
            <person name="den Bakker H.C."/>
        </authorList>
    </citation>
    <scope>NUCLEOTIDE SEQUENCE [LARGE SCALE GENOMIC DNA]</scope>
</reference>
<dbReference type="PROSITE" id="PS51257">
    <property type="entry name" value="PROKAR_LIPOPROTEIN"/>
    <property type="match status" value="1"/>
</dbReference>
<evidence type="ECO:0000256" key="1">
    <source>
        <dbReference type="SAM" id="Phobius"/>
    </source>
</evidence>
<keyword evidence="1" id="KW-0472">Membrane</keyword>
<keyword evidence="1" id="KW-0812">Transmembrane</keyword>